<evidence type="ECO:0000256" key="1">
    <source>
        <dbReference type="ARBA" id="ARBA00004370"/>
    </source>
</evidence>
<evidence type="ECO:0000256" key="3">
    <source>
        <dbReference type="ARBA" id="ARBA00022989"/>
    </source>
</evidence>
<dbReference type="Pfam" id="PF04116">
    <property type="entry name" value="FA_hydroxylase"/>
    <property type="match status" value="1"/>
</dbReference>
<feature type="domain" description="Fatty acid hydroxylase" evidence="6">
    <location>
        <begin position="97"/>
        <end position="228"/>
    </location>
</feature>
<evidence type="ECO:0000313" key="7">
    <source>
        <dbReference type="EMBL" id="SVB23405.1"/>
    </source>
</evidence>
<reference evidence="7" key="1">
    <citation type="submission" date="2018-05" db="EMBL/GenBank/DDBJ databases">
        <authorList>
            <person name="Lanie J.A."/>
            <person name="Ng W.-L."/>
            <person name="Kazmierczak K.M."/>
            <person name="Andrzejewski T.M."/>
            <person name="Davidsen T.M."/>
            <person name="Wayne K.J."/>
            <person name="Tettelin H."/>
            <person name="Glass J.I."/>
            <person name="Rusch D."/>
            <person name="Podicherti R."/>
            <person name="Tsui H.-C.T."/>
            <person name="Winkler M.E."/>
        </authorList>
    </citation>
    <scope>NUCLEOTIDE SEQUENCE</scope>
</reference>
<dbReference type="GO" id="GO:0005506">
    <property type="term" value="F:iron ion binding"/>
    <property type="evidence" value="ECO:0007669"/>
    <property type="project" value="InterPro"/>
</dbReference>
<feature type="transmembrane region" description="Helical" evidence="5">
    <location>
        <begin position="7"/>
        <end position="37"/>
    </location>
</feature>
<keyword evidence="2 5" id="KW-0812">Transmembrane</keyword>
<dbReference type="GO" id="GO:0008610">
    <property type="term" value="P:lipid biosynthetic process"/>
    <property type="evidence" value="ECO:0007669"/>
    <property type="project" value="InterPro"/>
</dbReference>
<dbReference type="PANTHER" id="PTHR11863">
    <property type="entry name" value="STEROL DESATURASE"/>
    <property type="match status" value="1"/>
</dbReference>
<gene>
    <name evidence="7" type="ORF">METZ01_LOCUS176259</name>
</gene>
<organism evidence="7">
    <name type="scientific">marine metagenome</name>
    <dbReference type="NCBI Taxonomy" id="408172"/>
    <lineage>
        <taxon>unclassified sequences</taxon>
        <taxon>metagenomes</taxon>
        <taxon>ecological metagenomes</taxon>
    </lineage>
</organism>
<dbReference type="InterPro" id="IPR050307">
    <property type="entry name" value="Sterol_Desaturase_Related"/>
</dbReference>
<protein>
    <recommendedName>
        <fullName evidence="6">Fatty acid hydroxylase domain-containing protein</fullName>
    </recommendedName>
</protein>
<evidence type="ECO:0000259" key="6">
    <source>
        <dbReference type="Pfam" id="PF04116"/>
    </source>
</evidence>
<dbReference type="GO" id="GO:0016020">
    <property type="term" value="C:membrane"/>
    <property type="evidence" value="ECO:0007669"/>
    <property type="project" value="UniProtKB-SubCell"/>
</dbReference>
<proteinExistence type="predicted"/>
<keyword evidence="3 5" id="KW-1133">Transmembrane helix</keyword>
<name>A0A382CBC2_9ZZZZ</name>
<accession>A0A382CBC2</accession>
<comment type="subcellular location">
    <subcellularLocation>
        <location evidence="1">Membrane</location>
    </subcellularLocation>
</comment>
<sequence length="237" mass="27654">MIDTSIYLNVFLTISGLFLGLNLLGICYSKLILVNGINQLSYIPKYKHRPSSFGKHLPLILMNLTIMCIVFPAGLYLMSDWIMVGYQNLWILLLQLVAVLLIDDFYFYCFHRLLHKSDFLFKKIHNIHHRARNPFPSDYLYEHPLEWLIGLLGPFIAFLILGGVSFPTIVLFLIIKVLHELDIHSGIKSSLYRHLPFAGINEYHALHHKYQDVHFASVFSLWDWVFRTNYLSKTAKK</sequence>
<evidence type="ECO:0000256" key="5">
    <source>
        <dbReference type="SAM" id="Phobius"/>
    </source>
</evidence>
<dbReference type="GO" id="GO:0016491">
    <property type="term" value="F:oxidoreductase activity"/>
    <property type="evidence" value="ECO:0007669"/>
    <property type="project" value="InterPro"/>
</dbReference>
<feature type="transmembrane region" description="Helical" evidence="5">
    <location>
        <begin position="89"/>
        <end position="108"/>
    </location>
</feature>
<evidence type="ECO:0000256" key="4">
    <source>
        <dbReference type="ARBA" id="ARBA00023136"/>
    </source>
</evidence>
<dbReference type="InterPro" id="IPR006694">
    <property type="entry name" value="Fatty_acid_hydroxylase"/>
</dbReference>
<dbReference type="EMBL" id="UINC01033708">
    <property type="protein sequence ID" value="SVB23405.1"/>
    <property type="molecule type" value="Genomic_DNA"/>
</dbReference>
<keyword evidence="4 5" id="KW-0472">Membrane</keyword>
<feature type="transmembrane region" description="Helical" evidence="5">
    <location>
        <begin position="147"/>
        <end position="175"/>
    </location>
</feature>
<dbReference type="AlphaFoldDB" id="A0A382CBC2"/>
<feature type="transmembrane region" description="Helical" evidence="5">
    <location>
        <begin position="57"/>
        <end position="77"/>
    </location>
</feature>
<evidence type="ECO:0000256" key="2">
    <source>
        <dbReference type="ARBA" id="ARBA00022692"/>
    </source>
</evidence>